<evidence type="ECO:0000313" key="3">
    <source>
        <dbReference type="Proteomes" id="UP001164746"/>
    </source>
</evidence>
<feature type="compositionally biased region" description="Low complexity" evidence="1">
    <location>
        <begin position="156"/>
        <end position="174"/>
    </location>
</feature>
<feature type="compositionally biased region" description="Low complexity" evidence="1">
    <location>
        <begin position="201"/>
        <end position="214"/>
    </location>
</feature>
<protein>
    <submittedName>
        <fullName evidence="2">Uncharacterized protein</fullName>
    </submittedName>
</protein>
<gene>
    <name evidence="2" type="ORF">MAR_031989</name>
</gene>
<dbReference type="Proteomes" id="UP001164746">
    <property type="component" value="Chromosome 10"/>
</dbReference>
<evidence type="ECO:0000256" key="1">
    <source>
        <dbReference type="SAM" id="MobiDB-lite"/>
    </source>
</evidence>
<accession>A0ABY7F680</accession>
<evidence type="ECO:0000313" key="2">
    <source>
        <dbReference type="EMBL" id="WAR17395.1"/>
    </source>
</evidence>
<feature type="region of interest" description="Disordered" evidence="1">
    <location>
        <begin position="128"/>
        <end position="214"/>
    </location>
</feature>
<name>A0ABY7F680_MYAAR</name>
<proteinExistence type="predicted"/>
<feature type="region of interest" description="Disordered" evidence="1">
    <location>
        <begin position="82"/>
        <end position="101"/>
    </location>
</feature>
<keyword evidence="3" id="KW-1185">Reference proteome</keyword>
<feature type="region of interest" description="Disordered" evidence="1">
    <location>
        <begin position="262"/>
        <end position="314"/>
    </location>
</feature>
<organism evidence="2 3">
    <name type="scientific">Mya arenaria</name>
    <name type="common">Soft-shell clam</name>
    <dbReference type="NCBI Taxonomy" id="6604"/>
    <lineage>
        <taxon>Eukaryota</taxon>
        <taxon>Metazoa</taxon>
        <taxon>Spiralia</taxon>
        <taxon>Lophotrochozoa</taxon>
        <taxon>Mollusca</taxon>
        <taxon>Bivalvia</taxon>
        <taxon>Autobranchia</taxon>
        <taxon>Heteroconchia</taxon>
        <taxon>Euheterodonta</taxon>
        <taxon>Imparidentia</taxon>
        <taxon>Neoheterodontei</taxon>
        <taxon>Myida</taxon>
        <taxon>Myoidea</taxon>
        <taxon>Myidae</taxon>
        <taxon>Mya</taxon>
    </lineage>
</organism>
<sequence length="314" mass="34472">MAVSRKDLSARTLYPERGRFDVLDDGRGPADGGLLPMLERQLCPVCCRSGTRSFLKSYQINLDEACTYPLGQDGTSQFTYSRKMSDLPSGRETDFGLSVPPSQSELQARAHSRMRKLGLLQNDAKAIQTGSPQLLRKHRQSTAVSTARASSRDATLHLPHSYAPYSTPSSSYQSNTAKASYKNRELRKRRGSAGSSDRESLNSSNDNLDSGSDKSAAIHNASLRRTVKSSTVIEDCLISKLFAAHDQAMKLVEKINTKTASEFNSTEEGTGSVSSKGSRKKRSTSRQKSSSSNGEELKTDERPLSPNSYEIEKF</sequence>
<dbReference type="EMBL" id="CP111021">
    <property type="protein sequence ID" value="WAR17395.1"/>
    <property type="molecule type" value="Genomic_DNA"/>
</dbReference>
<feature type="compositionally biased region" description="Basic and acidic residues" evidence="1">
    <location>
        <begin position="83"/>
        <end position="94"/>
    </location>
</feature>
<reference evidence="2" key="1">
    <citation type="submission" date="2022-11" db="EMBL/GenBank/DDBJ databases">
        <title>Centuries of genome instability and evolution in soft-shell clam transmissible cancer (bioRxiv).</title>
        <authorList>
            <person name="Hart S.F.M."/>
            <person name="Yonemitsu M.A."/>
            <person name="Giersch R.M."/>
            <person name="Beal B.F."/>
            <person name="Arriagada G."/>
            <person name="Davis B.W."/>
            <person name="Ostrander E.A."/>
            <person name="Goff S.P."/>
            <person name="Metzger M.J."/>
        </authorList>
    </citation>
    <scope>NUCLEOTIDE SEQUENCE</scope>
    <source>
        <strain evidence="2">MELC-2E11</strain>
        <tissue evidence="2">Siphon/mantle</tissue>
    </source>
</reference>